<evidence type="ECO:0000313" key="2">
    <source>
        <dbReference type="EMBL" id="CDZ24302.1"/>
    </source>
</evidence>
<dbReference type="Proteomes" id="UP000032431">
    <property type="component" value="Chromosome I"/>
</dbReference>
<dbReference type="STRING" id="29343.CCDG5_1187"/>
<dbReference type="PATRIC" id="fig|29343.3.peg.1245"/>
<proteinExistence type="predicted"/>
<dbReference type="HOGENOM" id="CLU_133627_0_0_9"/>
<accession>A0A078KP46</accession>
<keyword evidence="1" id="KW-1133">Transmembrane helix</keyword>
<gene>
    <name evidence="2" type="ORF">CCDG5_1187</name>
</gene>
<feature type="transmembrane region" description="Helical" evidence="1">
    <location>
        <begin position="35"/>
        <end position="53"/>
    </location>
</feature>
<keyword evidence="1" id="KW-0472">Membrane</keyword>
<evidence type="ECO:0000256" key="1">
    <source>
        <dbReference type="SAM" id="Phobius"/>
    </source>
</evidence>
<reference evidence="3" key="1">
    <citation type="submission" date="2014-07" db="EMBL/GenBank/DDBJ databases">
        <authorList>
            <person name="Wibberg D."/>
        </authorList>
    </citation>
    <scope>NUCLEOTIDE SEQUENCE [LARGE SCALE GENOMIC DNA]</scope>
    <source>
        <strain evidence="3">DG5</strain>
    </source>
</reference>
<dbReference type="KEGG" id="ccel:CCDG5_1187"/>
<evidence type="ECO:0000313" key="3">
    <source>
        <dbReference type="Proteomes" id="UP000032431"/>
    </source>
</evidence>
<evidence type="ECO:0008006" key="4">
    <source>
        <dbReference type="Google" id="ProtNLM"/>
    </source>
</evidence>
<name>A0A078KP46_9FIRM</name>
<dbReference type="AlphaFoldDB" id="A0A078KP46"/>
<keyword evidence="3" id="KW-1185">Reference proteome</keyword>
<feature type="transmembrane region" description="Helical" evidence="1">
    <location>
        <begin position="12"/>
        <end position="29"/>
    </location>
</feature>
<protein>
    <recommendedName>
        <fullName evidence="4">Zn-finger containing protein</fullName>
    </recommendedName>
</protein>
<dbReference type="EMBL" id="LM995447">
    <property type="protein sequence ID" value="CDZ24302.1"/>
    <property type="molecule type" value="Genomic_DNA"/>
</dbReference>
<organism evidence="2 3">
    <name type="scientific">[Clostridium] cellulosi</name>
    <dbReference type="NCBI Taxonomy" id="29343"/>
    <lineage>
        <taxon>Bacteria</taxon>
        <taxon>Bacillati</taxon>
        <taxon>Bacillota</taxon>
        <taxon>Clostridia</taxon>
        <taxon>Eubacteriales</taxon>
        <taxon>Oscillospiraceae</taxon>
        <taxon>Oscillospiraceae incertae sedis</taxon>
    </lineage>
</organism>
<dbReference type="OrthoDB" id="3174166at2"/>
<sequence length="133" mass="15818">MIERIFNGRNGIDIISLCALMLALLFMPYKWTWLLAVALIGYALFRCFSKNIYKRRQEVWKFQNGLMRFAQFFARNTAGMRNFFKYISLKWKNRKTTVYFKCPKCRKILSLPRHKGKLAVTCTVCGHEFIKKT</sequence>
<keyword evidence="1" id="KW-0812">Transmembrane</keyword>